<dbReference type="InterPro" id="IPR049326">
    <property type="entry name" value="Rhodopsin_dom_fungi"/>
</dbReference>
<dbReference type="InterPro" id="IPR052337">
    <property type="entry name" value="SAT4-like"/>
</dbReference>
<feature type="transmembrane region" description="Helical" evidence="7">
    <location>
        <begin position="100"/>
        <end position="121"/>
    </location>
</feature>
<feature type="compositionally biased region" description="Polar residues" evidence="6">
    <location>
        <begin position="392"/>
        <end position="405"/>
    </location>
</feature>
<keyword evidence="10" id="KW-1185">Reference proteome</keyword>
<evidence type="ECO:0000259" key="8">
    <source>
        <dbReference type="Pfam" id="PF20684"/>
    </source>
</evidence>
<reference evidence="9" key="1">
    <citation type="submission" date="2023-10" db="EMBL/GenBank/DDBJ databases">
        <authorList>
            <person name="Hackl T."/>
        </authorList>
    </citation>
    <scope>NUCLEOTIDE SEQUENCE</scope>
</reference>
<gene>
    <name evidence="9" type="ORF">KHLLAP_LOCUS6563</name>
</gene>
<keyword evidence="3 7" id="KW-1133">Transmembrane helix</keyword>
<sequence>MRLPPAEVLATWPKPNYTDPVTRGPTGRVIVLVLATIVTAILVIRFYARTRLTRGFGLDDTLVSLAYVPATAFAITGIFAEGQFQWNRHIWDVEFKFFSSNLQIGLVTAILFDLATCLTKLSMLAMVYRLAAASKDKKMKRAVSIISSIISINSLVFIVVEVFQCRPVSEYWTASAEPHYCIDEGSHMAVANIVNTLSDFVVVLLPMKIVTNLELPIKQRIIVIGLFGIGLVASCAGIGRTFFCWHLFHSADYDTTWDTWVVWLTSSIELYLGILCCSIPATKPFFTCFLPGIVGTTLRSRNSLAMIPWDDKPPNELPIPRNTFSIHGEPASTSSSSSTRRQEIAHLDKPLPPARKHFSSLTVTSRDYAAAMSIEEEPRFIWSYAGDSRASRQTSLTGVRSNDAQSKGPMRPSGSLPPPCNRTTTLFVKYQRDDSNCSTF</sequence>
<keyword evidence="4 7" id="KW-0472">Membrane</keyword>
<feature type="region of interest" description="Disordered" evidence="6">
    <location>
        <begin position="392"/>
        <end position="422"/>
    </location>
</feature>
<dbReference type="PANTHER" id="PTHR33048">
    <property type="entry name" value="PTH11-LIKE INTEGRAL MEMBRANE PROTEIN (AFU_ORTHOLOGUE AFUA_5G11245)"/>
    <property type="match status" value="1"/>
</dbReference>
<keyword evidence="2 7" id="KW-0812">Transmembrane</keyword>
<evidence type="ECO:0000313" key="10">
    <source>
        <dbReference type="Proteomes" id="UP001295740"/>
    </source>
</evidence>
<evidence type="ECO:0000256" key="6">
    <source>
        <dbReference type="SAM" id="MobiDB-lite"/>
    </source>
</evidence>
<evidence type="ECO:0000313" key="9">
    <source>
        <dbReference type="EMBL" id="CAJ2506095.1"/>
    </source>
</evidence>
<feature type="transmembrane region" description="Helical" evidence="7">
    <location>
        <begin position="189"/>
        <end position="209"/>
    </location>
</feature>
<comment type="subcellular location">
    <subcellularLocation>
        <location evidence="1">Membrane</location>
        <topology evidence="1">Multi-pass membrane protein</topology>
    </subcellularLocation>
</comment>
<evidence type="ECO:0000256" key="5">
    <source>
        <dbReference type="ARBA" id="ARBA00038359"/>
    </source>
</evidence>
<feature type="transmembrane region" description="Helical" evidence="7">
    <location>
        <begin position="60"/>
        <end position="80"/>
    </location>
</feature>
<feature type="transmembrane region" description="Helical" evidence="7">
    <location>
        <begin position="260"/>
        <end position="281"/>
    </location>
</feature>
<dbReference type="Proteomes" id="UP001295740">
    <property type="component" value="Unassembled WGS sequence"/>
</dbReference>
<comment type="similarity">
    <text evidence="5">Belongs to the SAT4 family.</text>
</comment>
<evidence type="ECO:0000256" key="3">
    <source>
        <dbReference type="ARBA" id="ARBA00022989"/>
    </source>
</evidence>
<feature type="region of interest" description="Disordered" evidence="6">
    <location>
        <begin position="328"/>
        <end position="347"/>
    </location>
</feature>
<feature type="transmembrane region" description="Helical" evidence="7">
    <location>
        <begin position="142"/>
        <end position="163"/>
    </location>
</feature>
<organism evidence="9 10">
    <name type="scientific">Anthostomella pinea</name>
    <dbReference type="NCBI Taxonomy" id="933095"/>
    <lineage>
        <taxon>Eukaryota</taxon>
        <taxon>Fungi</taxon>
        <taxon>Dikarya</taxon>
        <taxon>Ascomycota</taxon>
        <taxon>Pezizomycotina</taxon>
        <taxon>Sordariomycetes</taxon>
        <taxon>Xylariomycetidae</taxon>
        <taxon>Xylariales</taxon>
        <taxon>Xylariaceae</taxon>
        <taxon>Anthostomella</taxon>
    </lineage>
</organism>
<dbReference type="PANTHER" id="PTHR33048:SF129">
    <property type="entry name" value="INTEGRAL MEMBRANE PROTEIN-RELATED"/>
    <property type="match status" value="1"/>
</dbReference>
<feature type="transmembrane region" description="Helical" evidence="7">
    <location>
        <begin position="221"/>
        <end position="248"/>
    </location>
</feature>
<dbReference type="Pfam" id="PF20684">
    <property type="entry name" value="Fung_rhodopsin"/>
    <property type="match status" value="1"/>
</dbReference>
<evidence type="ECO:0000256" key="1">
    <source>
        <dbReference type="ARBA" id="ARBA00004141"/>
    </source>
</evidence>
<proteinExistence type="inferred from homology"/>
<evidence type="ECO:0000256" key="2">
    <source>
        <dbReference type="ARBA" id="ARBA00022692"/>
    </source>
</evidence>
<accession>A0AAI8VJI1</accession>
<evidence type="ECO:0000256" key="4">
    <source>
        <dbReference type="ARBA" id="ARBA00023136"/>
    </source>
</evidence>
<protein>
    <submittedName>
        <fullName evidence="9">Uu.00g002250.m01.CDS01</fullName>
    </submittedName>
</protein>
<name>A0AAI8VJI1_9PEZI</name>
<feature type="domain" description="Rhodopsin" evidence="8">
    <location>
        <begin position="44"/>
        <end position="286"/>
    </location>
</feature>
<dbReference type="EMBL" id="CAUWAG010000008">
    <property type="protein sequence ID" value="CAJ2506095.1"/>
    <property type="molecule type" value="Genomic_DNA"/>
</dbReference>
<dbReference type="AlphaFoldDB" id="A0AAI8VJI1"/>
<evidence type="ECO:0000256" key="7">
    <source>
        <dbReference type="SAM" id="Phobius"/>
    </source>
</evidence>
<dbReference type="GO" id="GO:0016020">
    <property type="term" value="C:membrane"/>
    <property type="evidence" value="ECO:0007669"/>
    <property type="project" value="UniProtKB-SubCell"/>
</dbReference>
<comment type="caution">
    <text evidence="9">The sequence shown here is derived from an EMBL/GenBank/DDBJ whole genome shotgun (WGS) entry which is preliminary data.</text>
</comment>
<feature type="transmembrane region" description="Helical" evidence="7">
    <location>
        <begin position="29"/>
        <end position="48"/>
    </location>
</feature>